<comment type="subcellular location">
    <subcellularLocation>
        <location evidence="1">Cell membrane</location>
        <topology evidence="1">Multi-pass membrane protein</topology>
    </subcellularLocation>
</comment>
<evidence type="ECO:0000256" key="6">
    <source>
        <dbReference type="ARBA" id="ARBA00023136"/>
    </source>
</evidence>
<keyword evidence="7" id="KW-1015">Disulfide bond</keyword>
<feature type="compositionally biased region" description="Low complexity" evidence="12">
    <location>
        <begin position="401"/>
        <end position="412"/>
    </location>
</feature>
<gene>
    <name evidence="16" type="ORF">BRAFLDRAFT_84646</name>
</gene>
<evidence type="ECO:0000256" key="5">
    <source>
        <dbReference type="ARBA" id="ARBA00023040"/>
    </source>
</evidence>
<feature type="transmembrane region" description="Helical" evidence="13">
    <location>
        <begin position="37"/>
        <end position="66"/>
    </location>
</feature>
<dbReference type="InterPro" id="IPR002181">
    <property type="entry name" value="Fibrinogen_a/b/g_C_dom"/>
</dbReference>
<evidence type="ECO:0000256" key="4">
    <source>
        <dbReference type="ARBA" id="ARBA00022989"/>
    </source>
</evidence>
<feature type="compositionally biased region" description="Low complexity" evidence="12">
    <location>
        <begin position="507"/>
        <end position="518"/>
    </location>
</feature>
<reference evidence="16" key="1">
    <citation type="journal article" date="2008" name="Nature">
        <title>The amphioxus genome and the evolution of the chordate karyotype.</title>
        <authorList>
            <consortium name="US DOE Joint Genome Institute (JGI-PGF)"/>
            <person name="Putnam N.H."/>
            <person name="Butts T."/>
            <person name="Ferrier D.E.K."/>
            <person name="Furlong R.F."/>
            <person name="Hellsten U."/>
            <person name="Kawashima T."/>
            <person name="Robinson-Rechavi M."/>
            <person name="Shoguchi E."/>
            <person name="Terry A."/>
            <person name="Yu J.-K."/>
            <person name="Benito-Gutierrez E.L."/>
            <person name="Dubchak I."/>
            <person name="Garcia-Fernandez J."/>
            <person name="Gibson-Brown J.J."/>
            <person name="Grigoriev I.V."/>
            <person name="Horton A.C."/>
            <person name="de Jong P.J."/>
            <person name="Jurka J."/>
            <person name="Kapitonov V.V."/>
            <person name="Kohara Y."/>
            <person name="Kuroki Y."/>
            <person name="Lindquist E."/>
            <person name="Lucas S."/>
            <person name="Osoegawa K."/>
            <person name="Pennacchio L.A."/>
            <person name="Salamov A.A."/>
            <person name="Satou Y."/>
            <person name="Sauka-Spengler T."/>
            <person name="Schmutz J."/>
            <person name="Shin-I T."/>
            <person name="Toyoda A."/>
            <person name="Bronner-Fraser M."/>
            <person name="Fujiyama A."/>
            <person name="Holland L.Z."/>
            <person name="Holland P.W.H."/>
            <person name="Satoh N."/>
            <person name="Rokhsar D.S."/>
        </authorList>
    </citation>
    <scope>NUCLEOTIDE SEQUENCE [LARGE SCALE GENOMIC DNA]</scope>
    <source>
        <strain evidence="16">S238N-H82</strain>
        <tissue evidence="16">Testes</tissue>
    </source>
</reference>
<feature type="transmembrane region" description="Helical" evidence="13">
    <location>
        <begin position="156"/>
        <end position="178"/>
    </location>
</feature>
<protein>
    <recommendedName>
        <fullName evidence="17">G-protein coupled receptors family 1 profile domain-containing protein</fullName>
    </recommendedName>
</protein>
<evidence type="ECO:0000256" key="7">
    <source>
        <dbReference type="ARBA" id="ARBA00023157"/>
    </source>
</evidence>
<sequence length="630" mass="70527">MENISNMSQPRTADELYEDFAPNMTDFFYQDSDGEVLWAKIFLCTVYSITMLTCGVGNLLLMVVIAKYKEMRTITNALVANLALSDFLVAVFCVPFILDYHIVRPNRPWTYGDVTCAVVNYARMSSLYVSTNALLVIAVDRYVVIMMPHIPRMSRAVATCVVLAVWVCSMLVAIPTAVYSRALYYVDFHGTICGLVWPIGHQVRYKAYYVAVLLLEFIIPVLIMSFCYIRIARRIWYRTVPGQQTESQQAAMLKSKKRNVRLLIVILVMFVLCWGPYYGYAVVRDFFPRLLAKSRLNITLHYIVEAVAMGNSSIDTVVYIAMNGNVRKFMKKLPHDCYTSYMQWKNRRVQPASRSVTGGRRPADRRSSTRSDNTFPPSNFSNYRTRDYVRSLRLGSRNRQTSGPPSSPPSTGKGSAHREDNASESQEGEEASSNVYEEAEAVKLESLSPSLQRNRRQQAAPGGKASPEVASSSEAVPITPAIGTTNESQSGLGGHVMPQDTRKAGETTVSPANTTSTTESRTGLGGRETLRTSQDAPKPEHYIDCEQINRSPTGPIGSGLYTVYPRGHSAPLRVFCRVQAGRAWTVIQRRQDGSVDFYNRTWEDYSRGFGSLTGEFWLGNDNIHLLTSQG</sequence>
<dbReference type="PROSITE" id="PS50262">
    <property type="entry name" value="G_PROTEIN_RECEP_F1_2"/>
    <property type="match status" value="1"/>
</dbReference>
<evidence type="ECO:0000313" key="16">
    <source>
        <dbReference type="EMBL" id="EEN63675.1"/>
    </source>
</evidence>
<dbReference type="InterPro" id="IPR036056">
    <property type="entry name" value="Fibrinogen-like_C"/>
</dbReference>
<dbReference type="eggNOG" id="KOG2579">
    <property type="taxonomic scope" value="Eukaryota"/>
</dbReference>
<dbReference type="FunFam" id="1.20.1070.10:FF:000069">
    <property type="entry name" value="Prokineticin receptor 2"/>
    <property type="match status" value="1"/>
</dbReference>
<evidence type="ECO:0000259" key="14">
    <source>
        <dbReference type="PROSITE" id="PS50262"/>
    </source>
</evidence>
<dbReference type="CDD" id="cd15204">
    <property type="entry name" value="7tmA_prokineticin-R"/>
    <property type="match status" value="1"/>
</dbReference>
<evidence type="ECO:0000256" key="10">
    <source>
        <dbReference type="ARBA" id="ARBA00023224"/>
    </source>
</evidence>
<keyword evidence="6 13" id="KW-0472">Membrane</keyword>
<feature type="domain" description="Fibrinogen C-terminal" evidence="15">
    <location>
        <begin position="536"/>
        <end position="630"/>
    </location>
</feature>
<feature type="transmembrane region" description="Helical" evidence="13">
    <location>
        <begin position="78"/>
        <end position="98"/>
    </location>
</feature>
<dbReference type="SUPFAM" id="SSF81321">
    <property type="entry name" value="Family A G protein-coupled receptor-like"/>
    <property type="match status" value="1"/>
</dbReference>
<organism>
    <name type="scientific">Branchiostoma floridae</name>
    <name type="common">Florida lancelet</name>
    <name type="synonym">Amphioxus</name>
    <dbReference type="NCBI Taxonomy" id="7739"/>
    <lineage>
        <taxon>Eukaryota</taxon>
        <taxon>Metazoa</taxon>
        <taxon>Chordata</taxon>
        <taxon>Cephalochordata</taxon>
        <taxon>Leptocardii</taxon>
        <taxon>Amphioxiformes</taxon>
        <taxon>Branchiostomatidae</taxon>
        <taxon>Branchiostoma</taxon>
    </lineage>
</organism>
<keyword evidence="5 11" id="KW-0297">G-protein coupled receptor</keyword>
<dbReference type="PROSITE" id="PS00237">
    <property type="entry name" value="G_PROTEIN_RECEP_F1_1"/>
    <property type="match status" value="1"/>
</dbReference>
<comment type="similarity">
    <text evidence="11">Belongs to the G-protein coupled receptor 1 family.</text>
</comment>
<dbReference type="PANTHER" id="PTHR24238">
    <property type="entry name" value="G-PROTEIN COUPLED RECEPTOR"/>
    <property type="match status" value="1"/>
</dbReference>
<dbReference type="AlphaFoldDB" id="C3Y820"/>
<keyword evidence="9" id="KW-0325">Glycoprotein</keyword>
<dbReference type="EMBL" id="GG666490">
    <property type="protein sequence ID" value="EEN63675.1"/>
    <property type="molecule type" value="Genomic_DNA"/>
</dbReference>
<evidence type="ECO:0000256" key="8">
    <source>
        <dbReference type="ARBA" id="ARBA00023170"/>
    </source>
</evidence>
<name>C3Y820_BRAFL</name>
<dbReference type="SUPFAM" id="SSF56496">
    <property type="entry name" value="Fibrinogen C-terminal domain-like"/>
    <property type="match status" value="1"/>
</dbReference>
<evidence type="ECO:0000256" key="2">
    <source>
        <dbReference type="ARBA" id="ARBA00022475"/>
    </source>
</evidence>
<proteinExistence type="inferred from homology"/>
<keyword evidence="2" id="KW-1003">Cell membrane</keyword>
<feature type="domain" description="G-protein coupled receptors family 1 profile" evidence="14">
    <location>
        <begin position="57"/>
        <end position="319"/>
    </location>
</feature>
<feature type="compositionally biased region" description="Low complexity" evidence="12">
    <location>
        <begin position="465"/>
        <end position="477"/>
    </location>
</feature>
<evidence type="ECO:0008006" key="17">
    <source>
        <dbReference type="Google" id="ProtNLM"/>
    </source>
</evidence>
<dbReference type="Gene3D" id="1.20.1070.10">
    <property type="entry name" value="Rhodopsin 7-helix transmembrane proteins"/>
    <property type="match status" value="1"/>
</dbReference>
<dbReference type="Pfam" id="PF00147">
    <property type="entry name" value="Fibrinogen_C"/>
    <property type="match status" value="1"/>
</dbReference>
<feature type="compositionally biased region" description="Polar residues" evidence="12">
    <location>
        <begin position="370"/>
        <end position="383"/>
    </location>
</feature>
<dbReference type="SMART" id="SM00186">
    <property type="entry name" value="FBG"/>
    <property type="match status" value="1"/>
</dbReference>
<dbReference type="InParanoid" id="C3Y820"/>
<dbReference type="eggNOG" id="KOG3656">
    <property type="taxonomic scope" value="Eukaryota"/>
</dbReference>
<dbReference type="GO" id="GO:0004930">
    <property type="term" value="F:G protein-coupled receptor activity"/>
    <property type="evidence" value="ECO:0007669"/>
    <property type="project" value="UniProtKB-KW"/>
</dbReference>
<feature type="transmembrane region" description="Helical" evidence="13">
    <location>
        <begin position="207"/>
        <end position="229"/>
    </location>
</feature>
<dbReference type="Pfam" id="PF00001">
    <property type="entry name" value="7tm_1"/>
    <property type="match status" value="1"/>
</dbReference>
<dbReference type="Gene3D" id="3.90.215.10">
    <property type="entry name" value="Gamma Fibrinogen, chain A, domain 1"/>
    <property type="match status" value="1"/>
</dbReference>
<evidence type="ECO:0000259" key="15">
    <source>
        <dbReference type="PROSITE" id="PS51406"/>
    </source>
</evidence>
<keyword evidence="10 11" id="KW-0807">Transducer</keyword>
<feature type="non-terminal residue" evidence="16">
    <location>
        <position position="630"/>
    </location>
</feature>
<evidence type="ECO:0000256" key="13">
    <source>
        <dbReference type="SAM" id="Phobius"/>
    </source>
</evidence>
<dbReference type="InterPro" id="IPR000276">
    <property type="entry name" value="GPCR_Rhodpsn"/>
</dbReference>
<evidence type="ECO:0000256" key="9">
    <source>
        <dbReference type="ARBA" id="ARBA00023180"/>
    </source>
</evidence>
<evidence type="ECO:0000256" key="11">
    <source>
        <dbReference type="RuleBase" id="RU000688"/>
    </source>
</evidence>
<dbReference type="PROSITE" id="PS51406">
    <property type="entry name" value="FIBRINOGEN_C_2"/>
    <property type="match status" value="1"/>
</dbReference>
<keyword evidence="4 13" id="KW-1133">Transmembrane helix</keyword>
<accession>C3Y820</accession>
<keyword evidence="8 11" id="KW-0675">Receptor</keyword>
<dbReference type="PRINTS" id="PR00237">
    <property type="entry name" value="GPCRRHODOPSN"/>
</dbReference>
<feature type="region of interest" description="Disordered" evidence="12">
    <location>
        <begin position="349"/>
        <end position="537"/>
    </location>
</feature>
<keyword evidence="3 11" id="KW-0812">Transmembrane</keyword>
<evidence type="ECO:0000256" key="12">
    <source>
        <dbReference type="SAM" id="MobiDB-lite"/>
    </source>
</evidence>
<evidence type="ECO:0000256" key="1">
    <source>
        <dbReference type="ARBA" id="ARBA00004651"/>
    </source>
</evidence>
<feature type="transmembrane region" description="Helical" evidence="13">
    <location>
        <begin position="262"/>
        <end position="280"/>
    </location>
</feature>
<dbReference type="GO" id="GO:0005886">
    <property type="term" value="C:plasma membrane"/>
    <property type="evidence" value="ECO:0007669"/>
    <property type="project" value="UniProtKB-SubCell"/>
</dbReference>
<evidence type="ECO:0000256" key="3">
    <source>
        <dbReference type="ARBA" id="ARBA00022692"/>
    </source>
</evidence>
<feature type="transmembrane region" description="Helical" evidence="13">
    <location>
        <begin position="127"/>
        <end position="144"/>
    </location>
</feature>
<dbReference type="InterPro" id="IPR017452">
    <property type="entry name" value="GPCR_Rhodpsn_7TM"/>
</dbReference>
<dbReference type="PANTHER" id="PTHR24238:SF74">
    <property type="entry name" value="PROKINETICIN RECEPTOR 2"/>
    <property type="match status" value="1"/>
</dbReference>
<dbReference type="InterPro" id="IPR014716">
    <property type="entry name" value="Fibrinogen_a/b/g_C_1"/>
</dbReference>